<dbReference type="AlphaFoldDB" id="A0ABD2CEE7"/>
<evidence type="ECO:0000256" key="1">
    <source>
        <dbReference type="SAM" id="MobiDB-lite"/>
    </source>
</evidence>
<protein>
    <submittedName>
        <fullName evidence="2">Uncharacterized protein</fullName>
    </submittedName>
</protein>
<feature type="region of interest" description="Disordered" evidence="1">
    <location>
        <begin position="346"/>
        <end position="367"/>
    </location>
</feature>
<reference evidence="2 3" key="1">
    <citation type="journal article" date="2024" name="Ann. Entomol. Soc. Am.">
        <title>Genomic analyses of the southern and eastern yellowjacket wasps (Hymenoptera: Vespidae) reveal evolutionary signatures of social life.</title>
        <authorList>
            <person name="Catto M.A."/>
            <person name="Caine P.B."/>
            <person name="Orr S.E."/>
            <person name="Hunt B.G."/>
            <person name="Goodisman M.A.D."/>
        </authorList>
    </citation>
    <scope>NUCLEOTIDE SEQUENCE [LARGE SCALE GENOMIC DNA]</scope>
    <source>
        <strain evidence="2">232</strain>
        <tissue evidence="2">Head and thorax</tissue>
    </source>
</reference>
<feature type="compositionally biased region" description="Basic and acidic residues" evidence="1">
    <location>
        <begin position="1"/>
        <end position="16"/>
    </location>
</feature>
<name>A0ABD2CEE7_VESMC</name>
<sequence length="367" mass="41161">MREGKSEDNSSRDLRVGKNPNEYSSLRINNITNMAGGADRSSIAERNPENVVAAGSRLLPDEFIGDILAGSCETGNGNALAPPECLPLSLSLCSRVDISSTGFQPNSPRQTSQDFVFSRDFGLDQYERRQRVCLPFTVTSLRQHSFFHIPPPFVEEISYVYEQSVYTLGGICFAGRPARRCRIVTFETLENLSKIQSHLVWSTISTEQPRNWKRNNVKERRLDAIVSMPSIKREGSFFPRPRLILGFYKERHAHFPQEEEEKGRMIKSNDTSVPLGESVAGAAFSRGTRSPSKRRSLPYNFTVKPFLLLDPDELKSLVFGVTAVYPKCLFSGERARAVGRSPLSIRDGLMHQPRNEANARSEANAQT</sequence>
<comment type="caution">
    <text evidence="2">The sequence shown here is derived from an EMBL/GenBank/DDBJ whole genome shotgun (WGS) entry which is preliminary data.</text>
</comment>
<organism evidence="2 3">
    <name type="scientific">Vespula maculifrons</name>
    <name type="common">Eastern yellow jacket</name>
    <name type="synonym">Wasp</name>
    <dbReference type="NCBI Taxonomy" id="7453"/>
    <lineage>
        <taxon>Eukaryota</taxon>
        <taxon>Metazoa</taxon>
        <taxon>Ecdysozoa</taxon>
        <taxon>Arthropoda</taxon>
        <taxon>Hexapoda</taxon>
        <taxon>Insecta</taxon>
        <taxon>Pterygota</taxon>
        <taxon>Neoptera</taxon>
        <taxon>Endopterygota</taxon>
        <taxon>Hymenoptera</taxon>
        <taxon>Apocrita</taxon>
        <taxon>Aculeata</taxon>
        <taxon>Vespoidea</taxon>
        <taxon>Vespidae</taxon>
        <taxon>Vespinae</taxon>
        <taxon>Vespula</taxon>
    </lineage>
</organism>
<proteinExistence type="predicted"/>
<dbReference type="EMBL" id="JAYRBN010000056">
    <property type="protein sequence ID" value="KAL2743284.1"/>
    <property type="molecule type" value="Genomic_DNA"/>
</dbReference>
<feature type="region of interest" description="Disordered" evidence="1">
    <location>
        <begin position="1"/>
        <end position="22"/>
    </location>
</feature>
<gene>
    <name evidence="2" type="ORF">V1477_008773</name>
</gene>
<accession>A0ABD2CEE7</accession>
<evidence type="ECO:0000313" key="2">
    <source>
        <dbReference type="EMBL" id="KAL2743284.1"/>
    </source>
</evidence>
<dbReference type="Proteomes" id="UP001607303">
    <property type="component" value="Unassembled WGS sequence"/>
</dbReference>
<evidence type="ECO:0000313" key="3">
    <source>
        <dbReference type="Proteomes" id="UP001607303"/>
    </source>
</evidence>
<keyword evidence="3" id="KW-1185">Reference proteome</keyword>